<evidence type="ECO:0000256" key="2">
    <source>
        <dbReference type="ARBA" id="ARBA00023002"/>
    </source>
</evidence>
<dbReference type="InterPro" id="IPR001117">
    <property type="entry name" value="Cu-oxidase_2nd"/>
</dbReference>
<dbReference type="InterPro" id="IPR033138">
    <property type="entry name" value="Cu_oxidase_CS"/>
</dbReference>
<feature type="compositionally biased region" description="Basic and acidic residues" evidence="4">
    <location>
        <begin position="213"/>
        <end position="245"/>
    </location>
</feature>
<dbReference type="PROSITE" id="PS51257">
    <property type="entry name" value="PROKAR_LIPOPROTEIN"/>
    <property type="match status" value="1"/>
</dbReference>
<dbReference type="InterPro" id="IPR002355">
    <property type="entry name" value="Cu_oxidase_Cu_BS"/>
</dbReference>
<evidence type="ECO:0000256" key="1">
    <source>
        <dbReference type="ARBA" id="ARBA00022723"/>
    </source>
</evidence>
<feature type="domain" description="Plastocyanin-like" evidence="7">
    <location>
        <begin position="415"/>
        <end position="528"/>
    </location>
</feature>
<proteinExistence type="predicted"/>
<evidence type="ECO:0000313" key="9">
    <source>
        <dbReference type="EMBL" id="ARP57207.1"/>
    </source>
</evidence>
<feature type="region of interest" description="Disordered" evidence="4">
    <location>
        <begin position="200"/>
        <end position="245"/>
    </location>
</feature>
<evidence type="ECO:0000256" key="3">
    <source>
        <dbReference type="ARBA" id="ARBA00023008"/>
    </source>
</evidence>
<keyword evidence="3" id="KW-0186">Copper</keyword>
<dbReference type="InterPro" id="IPR045087">
    <property type="entry name" value="Cu-oxidase_fam"/>
</dbReference>
<keyword evidence="1" id="KW-0479">Metal-binding</keyword>
<accession>A0A1W6WKY6</accession>
<dbReference type="GO" id="GO:0016491">
    <property type="term" value="F:oxidoreductase activity"/>
    <property type="evidence" value="ECO:0007669"/>
    <property type="project" value="UniProtKB-KW"/>
</dbReference>
<dbReference type="InterPro" id="IPR008972">
    <property type="entry name" value="Cupredoxin"/>
</dbReference>
<protein>
    <submittedName>
        <fullName evidence="9">Copper oxidase</fullName>
    </submittedName>
</protein>
<evidence type="ECO:0000259" key="6">
    <source>
        <dbReference type="Pfam" id="PF00394"/>
    </source>
</evidence>
<dbReference type="PANTHER" id="PTHR11709">
    <property type="entry name" value="MULTI-COPPER OXIDASE"/>
    <property type="match status" value="1"/>
</dbReference>
<evidence type="ECO:0000256" key="4">
    <source>
        <dbReference type="SAM" id="MobiDB-lite"/>
    </source>
</evidence>
<keyword evidence="5" id="KW-0732">Signal</keyword>
<dbReference type="EMBL" id="CP021061">
    <property type="protein sequence ID" value="ARP57207.1"/>
    <property type="molecule type" value="Genomic_DNA"/>
</dbReference>
<evidence type="ECO:0000259" key="7">
    <source>
        <dbReference type="Pfam" id="PF07731"/>
    </source>
</evidence>
<dbReference type="SMR" id="A0A1W6WKY6"/>
<organism evidence="9 10">
    <name type="scientific">Bacillus thuringiensis</name>
    <dbReference type="NCBI Taxonomy" id="1428"/>
    <lineage>
        <taxon>Bacteria</taxon>
        <taxon>Bacillati</taxon>
        <taxon>Bacillota</taxon>
        <taxon>Bacilli</taxon>
        <taxon>Bacillales</taxon>
        <taxon>Bacillaceae</taxon>
        <taxon>Bacillus</taxon>
        <taxon>Bacillus cereus group</taxon>
    </lineage>
</organism>
<dbReference type="CDD" id="cd13861">
    <property type="entry name" value="CuRO_1_CumA_like"/>
    <property type="match status" value="1"/>
</dbReference>
<evidence type="ECO:0000256" key="5">
    <source>
        <dbReference type="SAM" id="SignalP"/>
    </source>
</evidence>
<dbReference type="InterPro" id="IPR011706">
    <property type="entry name" value="Cu-oxidase_C"/>
</dbReference>
<dbReference type="PANTHER" id="PTHR11709:SF394">
    <property type="entry name" value="FI03373P-RELATED"/>
    <property type="match status" value="1"/>
</dbReference>
<dbReference type="GeneID" id="67466317"/>
<dbReference type="Proteomes" id="UP000194143">
    <property type="component" value="Chromosome"/>
</dbReference>
<dbReference type="PROSITE" id="PS00079">
    <property type="entry name" value="MULTICOPPER_OXIDASE1"/>
    <property type="match status" value="1"/>
</dbReference>
<dbReference type="Pfam" id="PF07731">
    <property type="entry name" value="Cu-oxidase_2"/>
    <property type="match status" value="1"/>
</dbReference>
<feature type="domain" description="Plastocyanin-like" evidence="8">
    <location>
        <begin position="65"/>
        <end position="175"/>
    </location>
</feature>
<gene>
    <name evidence="9" type="ORF">CAB88_08905</name>
</gene>
<dbReference type="GO" id="GO:0005507">
    <property type="term" value="F:copper ion binding"/>
    <property type="evidence" value="ECO:0007669"/>
    <property type="project" value="InterPro"/>
</dbReference>
<dbReference type="RefSeq" id="WP_000819875.1">
    <property type="nucleotide sequence ID" value="NZ_CP021061.1"/>
</dbReference>
<keyword evidence="10" id="KW-1185">Reference proteome</keyword>
<keyword evidence="2" id="KW-0560">Oxidoreductase</keyword>
<dbReference type="PROSITE" id="PS00080">
    <property type="entry name" value="MULTICOPPER_OXIDASE2"/>
    <property type="match status" value="1"/>
</dbReference>
<dbReference type="CDD" id="cd04202">
    <property type="entry name" value="CuRO_D2_2dMcoN_like"/>
    <property type="match status" value="2"/>
</dbReference>
<dbReference type="Pfam" id="PF07732">
    <property type="entry name" value="Cu-oxidase_3"/>
    <property type="match status" value="1"/>
</dbReference>
<reference evidence="9 10" key="1">
    <citation type="submission" date="2017-04" db="EMBL/GenBank/DDBJ databases">
        <title>Complete Genome Sequence of Bacillus thuringiensis type Strain ATCC 10792.</title>
        <authorList>
            <person name="Oh D.-H."/>
            <person name="Park B.-J."/>
            <person name="Shuai W."/>
            <person name="Chelliah R."/>
        </authorList>
    </citation>
    <scope>NUCLEOTIDE SEQUENCE [LARGE SCALE GENOMIC DNA]</scope>
    <source>
        <strain evidence="9 10">ATCC 10792</strain>
    </source>
</reference>
<dbReference type="InterPro" id="IPR011707">
    <property type="entry name" value="Cu-oxidase-like_N"/>
</dbReference>
<feature type="chain" id="PRO_5043151558" evidence="5">
    <location>
        <begin position="19"/>
        <end position="546"/>
    </location>
</feature>
<evidence type="ECO:0000259" key="8">
    <source>
        <dbReference type="Pfam" id="PF07732"/>
    </source>
</evidence>
<dbReference type="Gene3D" id="2.60.40.420">
    <property type="entry name" value="Cupredoxins - blue copper proteins"/>
    <property type="match status" value="2"/>
</dbReference>
<evidence type="ECO:0000313" key="10">
    <source>
        <dbReference type="Proteomes" id="UP000194143"/>
    </source>
</evidence>
<dbReference type="AlphaFoldDB" id="A0A1W6WKY6"/>
<name>A0A1W6WKY6_BACTU</name>
<feature type="domain" description="Plastocyanin-like" evidence="6">
    <location>
        <begin position="254"/>
        <end position="363"/>
    </location>
</feature>
<sequence>MKRFVLAAITVSVIFLIAACSVTTNTTNDHKNMNDKKTLQTETATTPLKVEKGPEVTLIAKEEKQKLSNGVIVPVWTFNGSSPGSEIRVKKGEKVKVTLKNELSAPVSIHSHGYPVPNNMDGIPGVTQDAVEPGKSFTYEFEANVPGTYWYHSHQDSVNQLDRGLYGALIVEDTKEKYDKDYTLMLDEWVTDKEEINKQLKEMTKGQIGNKSKGNENREKNDDKNGMDHSDMNMGSDKKDSSKMEGMDHGNMKMEGHDMSMYDLFTINGKSGDLVAPLKVNKGDNVRLRLVNAGYLSHDIHVHGHDIKVIATDGQPINDPKVIKDKVISIAPGERYDIEFTANNPGKWYVEDHSKNKGAKGMKAVIEYDGSKEMKDKADEKEKLPKVDIMKYGTKKLGSFTLNQEYTATYNMDLNTQMNGNEMVYTINGKVFPDIDPIQVKKGDLVKVKLVNRSKMDDHPMHLHGHFFQVLSKDGKPIEGSPIVKDTLNLKPGEEYEVAFVADNPGKWMFHCHDLHHASAGMVTEVNYTDYKSDYVPNQNIPNKPE</sequence>
<dbReference type="Pfam" id="PF00394">
    <property type="entry name" value="Cu-oxidase"/>
    <property type="match status" value="1"/>
</dbReference>
<dbReference type="SUPFAM" id="SSF49503">
    <property type="entry name" value="Cupredoxins"/>
    <property type="match status" value="3"/>
</dbReference>
<feature type="signal peptide" evidence="5">
    <location>
        <begin position="1"/>
        <end position="18"/>
    </location>
</feature>